<sequence length="90" mass="10186">MHPSTSLSFFSSTQISPDEYKCSTVRRKSRYWPSIWTQASVVPDLSIRESGEGPKCCRPMPGSERSIRQVPFALIARSSPVRANPYIFSF</sequence>
<accession>V2X852</accession>
<dbReference type="HOGENOM" id="CLU_2441355_0_0_1"/>
<dbReference type="AlphaFoldDB" id="V2X852"/>
<proteinExistence type="predicted"/>
<gene>
    <name evidence="1" type="ORF">Moror_3893</name>
</gene>
<evidence type="ECO:0000313" key="1">
    <source>
        <dbReference type="EMBL" id="ESK95368.1"/>
    </source>
</evidence>
<protein>
    <submittedName>
        <fullName evidence="1">Uncharacterized protein</fullName>
    </submittedName>
</protein>
<dbReference type="EMBL" id="AWSO01000086">
    <property type="protein sequence ID" value="ESK95368.1"/>
    <property type="molecule type" value="Genomic_DNA"/>
</dbReference>
<name>V2X852_MONRO</name>
<dbReference type="KEGG" id="mrr:Moror_3893"/>
<keyword evidence="2" id="KW-1185">Reference proteome</keyword>
<organism evidence="1 2">
    <name type="scientific">Moniliophthora roreri (strain MCA 2997)</name>
    <name type="common">Cocoa frosty pod rot fungus</name>
    <name type="synonym">Crinipellis roreri</name>
    <dbReference type="NCBI Taxonomy" id="1381753"/>
    <lineage>
        <taxon>Eukaryota</taxon>
        <taxon>Fungi</taxon>
        <taxon>Dikarya</taxon>
        <taxon>Basidiomycota</taxon>
        <taxon>Agaricomycotina</taxon>
        <taxon>Agaricomycetes</taxon>
        <taxon>Agaricomycetidae</taxon>
        <taxon>Agaricales</taxon>
        <taxon>Marasmiineae</taxon>
        <taxon>Marasmiaceae</taxon>
        <taxon>Moniliophthora</taxon>
    </lineage>
</organism>
<reference evidence="1 2" key="1">
    <citation type="journal article" date="2014" name="BMC Genomics">
        <title>Genome and secretome analysis of the hemibiotrophic fungal pathogen, Moniliophthora roreri, which causes frosty pod rot disease of cacao: mechanisms of the biotrophic and necrotrophic phases.</title>
        <authorList>
            <person name="Meinhardt L.W."/>
            <person name="Costa G.G.L."/>
            <person name="Thomazella D.P.T."/>
            <person name="Teixeira P.J.P.L."/>
            <person name="Carazzolle M.F."/>
            <person name="Schuster S.C."/>
            <person name="Carlson J.E."/>
            <person name="Guiltinan M.J."/>
            <person name="Mieczkowski P."/>
            <person name="Farmer A."/>
            <person name="Ramaraj T."/>
            <person name="Crozier J."/>
            <person name="Davis R.E."/>
            <person name="Shao J."/>
            <person name="Melnick R.L."/>
            <person name="Pereira G.A.G."/>
            <person name="Bailey B.A."/>
        </authorList>
    </citation>
    <scope>NUCLEOTIDE SEQUENCE [LARGE SCALE GENOMIC DNA]</scope>
    <source>
        <strain evidence="1 2">MCA 2997</strain>
    </source>
</reference>
<dbReference type="Proteomes" id="UP000017559">
    <property type="component" value="Unassembled WGS sequence"/>
</dbReference>
<comment type="caution">
    <text evidence="1">The sequence shown here is derived from an EMBL/GenBank/DDBJ whole genome shotgun (WGS) entry which is preliminary data.</text>
</comment>
<evidence type="ECO:0000313" key="2">
    <source>
        <dbReference type="Proteomes" id="UP000017559"/>
    </source>
</evidence>